<sequence>MESDNLNDYSERRKQQASRFAGATILTMIASRMTYGSIRARKVRPQAFQPNDMKILTAARGEAISALALSTGLTIGVFSMTIFGIGWIYNISNLHEFAYGIKKWFGTDTDDQNLESMDKETEEVTQQLSDFFSRENK</sequence>
<dbReference type="PANTHER" id="PTHR39136">
    <property type="entry name" value="ALTERED INHERITANCE OF MITOCHONDRIA PROTEIN 11"/>
    <property type="match status" value="1"/>
</dbReference>
<name>G0W3E0_NAUDC</name>
<keyword evidence="6" id="KW-1185">Reference proteome</keyword>
<feature type="transmembrane region" description="Helical" evidence="4">
    <location>
        <begin position="63"/>
        <end position="89"/>
    </location>
</feature>
<evidence type="ECO:0000256" key="2">
    <source>
        <dbReference type="ARBA" id="ARBA00022989"/>
    </source>
</evidence>
<dbReference type="AlphaFoldDB" id="G0W3E0"/>
<accession>G0W3E0</accession>
<comment type="subcellular location">
    <subcellularLocation>
        <location evidence="4">Membrane</location>
        <topology evidence="4">Multi-pass membrane protein</topology>
    </subcellularLocation>
</comment>
<keyword evidence="2 4" id="KW-1133">Transmembrane helix</keyword>
<proteinExistence type="inferred from homology"/>
<dbReference type="RefSeq" id="XP_003667571.1">
    <property type="nucleotide sequence ID" value="XM_003667523.1"/>
</dbReference>
<evidence type="ECO:0000256" key="3">
    <source>
        <dbReference type="ARBA" id="ARBA00023136"/>
    </source>
</evidence>
<dbReference type="eggNOG" id="ENOG502SAK0">
    <property type="taxonomic scope" value="Eukaryota"/>
</dbReference>
<dbReference type="EMBL" id="HE580267">
    <property type="protein sequence ID" value="CCD22328.1"/>
    <property type="molecule type" value="Genomic_DNA"/>
</dbReference>
<gene>
    <name evidence="5" type="primary">NDAI0A01700</name>
    <name evidence="4" type="synonym">AIM11</name>
    <name evidence="5" type="ordered locus">NDAI_0A01700</name>
</gene>
<dbReference type="KEGG" id="ndi:NDAI_0A01700"/>
<comment type="similarity">
    <text evidence="4">Belongs to the AIM11 family.</text>
</comment>
<dbReference type="HOGENOM" id="CLU_118700_0_0_1"/>
<keyword evidence="3 4" id="KW-0472">Membrane</keyword>
<dbReference type="GeneID" id="11494411"/>
<dbReference type="PANTHER" id="PTHR39136:SF1">
    <property type="entry name" value="ALTERED INHERITANCE OF MITOCHONDRIA PROTEIN 11"/>
    <property type="match status" value="1"/>
</dbReference>
<keyword evidence="1 4" id="KW-0812">Transmembrane</keyword>
<dbReference type="InterPro" id="IPR038814">
    <property type="entry name" value="AIM11"/>
</dbReference>
<evidence type="ECO:0000256" key="1">
    <source>
        <dbReference type="ARBA" id="ARBA00022692"/>
    </source>
</evidence>
<evidence type="ECO:0000313" key="5">
    <source>
        <dbReference type="EMBL" id="CCD22328.1"/>
    </source>
</evidence>
<organism evidence="5 6">
    <name type="scientific">Naumovozyma dairenensis (strain ATCC 10597 / BCRC 20456 / CBS 421 / NBRC 0211 / NRRL Y-12639)</name>
    <name type="common">Saccharomyces dairenensis</name>
    <dbReference type="NCBI Taxonomy" id="1071378"/>
    <lineage>
        <taxon>Eukaryota</taxon>
        <taxon>Fungi</taxon>
        <taxon>Dikarya</taxon>
        <taxon>Ascomycota</taxon>
        <taxon>Saccharomycotina</taxon>
        <taxon>Saccharomycetes</taxon>
        <taxon>Saccharomycetales</taxon>
        <taxon>Saccharomycetaceae</taxon>
        <taxon>Naumovozyma</taxon>
    </lineage>
</organism>
<dbReference type="OrthoDB" id="4088121at2759"/>
<protein>
    <recommendedName>
        <fullName evidence="4">Altered inheritance of mitochondria protein 11</fullName>
    </recommendedName>
</protein>
<evidence type="ECO:0000313" key="6">
    <source>
        <dbReference type="Proteomes" id="UP000000689"/>
    </source>
</evidence>
<reference evidence="5 6" key="1">
    <citation type="journal article" date="2011" name="Proc. Natl. Acad. Sci. U.S.A.">
        <title>Evolutionary erosion of yeast sex chromosomes by mating-type switching accidents.</title>
        <authorList>
            <person name="Gordon J.L."/>
            <person name="Armisen D."/>
            <person name="Proux-Wera E."/>
            <person name="Oheigeartaigh S.S."/>
            <person name="Byrne K.P."/>
            <person name="Wolfe K.H."/>
        </authorList>
    </citation>
    <scope>NUCLEOTIDE SEQUENCE [LARGE SCALE GENOMIC DNA]</scope>
    <source>
        <strain evidence="6">ATCC 10597 / BCRC 20456 / CBS 421 / NBRC 0211 / NRRL Y-12639</strain>
    </source>
</reference>
<dbReference type="OMA" id="RFAYKST"/>
<dbReference type="GO" id="GO:0016020">
    <property type="term" value="C:membrane"/>
    <property type="evidence" value="ECO:0007669"/>
    <property type="project" value="UniProtKB-SubCell"/>
</dbReference>
<dbReference type="GO" id="GO:0005739">
    <property type="term" value="C:mitochondrion"/>
    <property type="evidence" value="ECO:0007669"/>
    <property type="project" value="TreeGrafter"/>
</dbReference>
<dbReference type="Proteomes" id="UP000000689">
    <property type="component" value="Chromosome 1"/>
</dbReference>
<evidence type="ECO:0000256" key="4">
    <source>
        <dbReference type="RuleBase" id="RU367098"/>
    </source>
</evidence>